<dbReference type="PROSITE" id="PS00913">
    <property type="entry name" value="ADH_IRON_1"/>
    <property type="match status" value="1"/>
</dbReference>
<evidence type="ECO:0000313" key="7">
    <source>
        <dbReference type="EMBL" id="MBI3126823.1"/>
    </source>
</evidence>
<keyword evidence="3" id="KW-0560">Oxidoreductase</keyword>
<dbReference type="AlphaFoldDB" id="A0A932MML6"/>
<evidence type="ECO:0000259" key="5">
    <source>
        <dbReference type="Pfam" id="PF00465"/>
    </source>
</evidence>
<gene>
    <name evidence="7" type="ORF">HYZ11_04380</name>
</gene>
<dbReference type="InterPro" id="IPR018211">
    <property type="entry name" value="ADH_Fe_CS"/>
</dbReference>
<dbReference type="CDD" id="cd08551">
    <property type="entry name" value="Fe-ADH"/>
    <property type="match status" value="1"/>
</dbReference>
<dbReference type="FunFam" id="1.20.1090.10:FF:000001">
    <property type="entry name" value="Aldehyde-alcohol dehydrogenase"/>
    <property type="match status" value="1"/>
</dbReference>
<protein>
    <submittedName>
        <fullName evidence="7">Iron-containing alcohol dehydrogenase</fullName>
    </submittedName>
</protein>
<dbReference type="InterPro" id="IPR039697">
    <property type="entry name" value="Alcohol_dehydrogenase_Fe"/>
</dbReference>
<proteinExistence type="inferred from homology"/>
<dbReference type="InterPro" id="IPR001670">
    <property type="entry name" value="ADH_Fe/GldA"/>
</dbReference>
<evidence type="ECO:0000256" key="3">
    <source>
        <dbReference type="ARBA" id="ARBA00023002"/>
    </source>
</evidence>
<dbReference type="PANTHER" id="PTHR11496">
    <property type="entry name" value="ALCOHOL DEHYDROGENASE"/>
    <property type="match status" value="1"/>
</dbReference>
<evidence type="ECO:0000256" key="4">
    <source>
        <dbReference type="ARBA" id="ARBA00023027"/>
    </source>
</evidence>
<comment type="similarity">
    <text evidence="2">Belongs to the iron-containing alcohol dehydrogenase family.</text>
</comment>
<comment type="cofactor">
    <cofactor evidence="1">
        <name>Fe cation</name>
        <dbReference type="ChEBI" id="CHEBI:24875"/>
    </cofactor>
</comment>
<dbReference type="EMBL" id="JACPUR010000013">
    <property type="protein sequence ID" value="MBI3126823.1"/>
    <property type="molecule type" value="Genomic_DNA"/>
</dbReference>
<evidence type="ECO:0000313" key="8">
    <source>
        <dbReference type="Proteomes" id="UP000782312"/>
    </source>
</evidence>
<dbReference type="SUPFAM" id="SSF56796">
    <property type="entry name" value="Dehydroquinate synthase-like"/>
    <property type="match status" value="1"/>
</dbReference>
<keyword evidence="4" id="KW-0520">NAD</keyword>
<organism evidence="7 8">
    <name type="scientific">Tectimicrobiota bacterium</name>
    <dbReference type="NCBI Taxonomy" id="2528274"/>
    <lineage>
        <taxon>Bacteria</taxon>
        <taxon>Pseudomonadati</taxon>
        <taxon>Nitrospinota/Tectimicrobiota group</taxon>
        <taxon>Candidatus Tectimicrobiota</taxon>
    </lineage>
</organism>
<feature type="domain" description="Alcohol dehydrogenase iron-type/glycerol dehydrogenase GldA" evidence="5">
    <location>
        <begin position="7"/>
        <end position="175"/>
    </location>
</feature>
<dbReference type="Proteomes" id="UP000782312">
    <property type="component" value="Unassembled WGS sequence"/>
</dbReference>
<dbReference type="FunFam" id="3.40.50.1970:FF:000003">
    <property type="entry name" value="Alcohol dehydrogenase, iron-containing"/>
    <property type="match status" value="1"/>
</dbReference>
<dbReference type="GO" id="GO:0046872">
    <property type="term" value="F:metal ion binding"/>
    <property type="evidence" value="ECO:0007669"/>
    <property type="project" value="InterPro"/>
</dbReference>
<dbReference type="InterPro" id="IPR056798">
    <property type="entry name" value="ADH_Fe_C"/>
</dbReference>
<comment type="caution">
    <text evidence="7">The sequence shown here is derived from an EMBL/GenBank/DDBJ whole genome shotgun (WGS) entry which is preliminary data.</text>
</comment>
<evidence type="ECO:0000259" key="6">
    <source>
        <dbReference type="Pfam" id="PF25137"/>
    </source>
</evidence>
<dbReference type="Pfam" id="PF00465">
    <property type="entry name" value="Fe-ADH"/>
    <property type="match status" value="1"/>
</dbReference>
<dbReference type="Gene3D" id="1.20.1090.10">
    <property type="entry name" value="Dehydroquinate synthase-like - alpha domain"/>
    <property type="match status" value="1"/>
</dbReference>
<evidence type="ECO:0000256" key="2">
    <source>
        <dbReference type="ARBA" id="ARBA00007358"/>
    </source>
</evidence>
<feature type="domain" description="Fe-containing alcohol dehydrogenase-like C-terminal" evidence="6">
    <location>
        <begin position="186"/>
        <end position="382"/>
    </location>
</feature>
<evidence type="ECO:0000256" key="1">
    <source>
        <dbReference type="ARBA" id="ARBA00001962"/>
    </source>
</evidence>
<dbReference type="Gene3D" id="3.40.50.1970">
    <property type="match status" value="1"/>
</dbReference>
<dbReference type="GO" id="GO:0004022">
    <property type="term" value="F:alcohol dehydrogenase (NAD+) activity"/>
    <property type="evidence" value="ECO:0007669"/>
    <property type="project" value="TreeGrafter"/>
</dbReference>
<dbReference type="Pfam" id="PF25137">
    <property type="entry name" value="ADH_Fe_C"/>
    <property type="match status" value="1"/>
</dbReference>
<reference evidence="7" key="1">
    <citation type="submission" date="2020-07" db="EMBL/GenBank/DDBJ databases">
        <title>Huge and variable diversity of episymbiotic CPR bacteria and DPANN archaea in groundwater ecosystems.</title>
        <authorList>
            <person name="He C.Y."/>
            <person name="Keren R."/>
            <person name="Whittaker M."/>
            <person name="Farag I.F."/>
            <person name="Doudna J."/>
            <person name="Cate J.H.D."/>
            <person name="Banfield J.F."/>
        </authorList>
    </citation>
    <scope>NUCLEOTIDE SEQUENCE</scope>
    <source>
        <strain evidence="7">NC_groundwater_763_Ag_S-0.2um_68_21</strain>
    </source>
</reference>
<accession>A0A932MML6</accession>
<sequence length="383" mass="40648">MSSIRHPRRTWFGAGTIERLKEEALFLKARRALFFTDKGVRGAGVADKALAPLEEAGVEAVIYDECPPEPAIGDLEAAHERFKDARPDLVLGVGGGSSMDMAKSVAAILANGGKPRDYLGVELLPKPSVPTILVPTTSGTGAEATPNAIFSVPEQGVKLAIVSTYIIPWVAIVDPALTLSAPQKVTAASGVDALTHCLESFVNPNSHPLSELYSVRGMELIAGSLRQVCRDGSDLKARSDMALGSHYGGVCLAGAGAGAIHALAYPLGSRFHIPHGVSNSLMFSHVMRWNFEAAPAKFARIARILGEKTDGLAEREAAERSVGAVERLCRDCGVPTRLSEVGVPAHVIPELAEAAFSTQQRLLGFNPRKLTQEDIEAIYRAAA</sequence>
<dbReference type="PANTHER" id="PTHR11496:SF102">
    <property type="entry name" value="ALCOHOL DEHYDROGENASE 4"/>
    <property type="match status" value="1"/>
</dbReference>
<name>A0A932MML6_UNCTE</name>